<reference evidence="1" key="1">
    <citation type="submission" date="2018-06" db="EMBL/GenBank/DDBJ databases">
        <authorList>
            <person name="Zhirakovskaya E."/>
        </authorList>
    </citation>
    <scope>NUCLEOTIDE SEQUENCE</scope>
</reference>
<name>A0A3B0Y4T2_9ZZZZ</name>
<gene>
    <name evidence="1" type="ORF">MNBD_GAMMA12-923</name>
</gene>
<dbReference type="AlphaFoldDB" id="A0A3B0Y4T2"/>
<accession>A0A3B0Y4T2</accession>
<protein>
    <recommendedName>
        <fullName evidence="2">Pyocin activator protein PrtN</fullName>
    </recommendedName>
</protein>
<evidence type="ECO:0008006" key="2">
    <source>
        <dbReference type="Google" id="ProtNLM"/>
    </source>
</evidence>
<organism evidence="1">
    <name type="scientific">hydrothermal vent metagenome</name>
    <dbReference type="NCBI Taxonomy" id="652676"/>
    <lineage>
        <taxon>unclassified sequences</taxon>
        <taxon>metagenomes</taxon>
        <taxon>ecological metagenomes</taxon>
    </lineage>
</organism>
<sequence>MQLLKKLFKLAAYFSSQKEIEVKKIDTQQLARSIENDLLDQYGSLLAGDALRRSMGFPSMAAFHKAIQRNLLPIPIFQLKDRRGRFALAKDVAFWLAEQRNSVM</sequence>
<dbReference type="EMBL" id="UOFL01000020">
    <property type="protein sequence ID" value="VAW71423.1"/>
    <property type="molecule type" value="Genomic_DNA"/>
</dbReference>
<proteinExistence type="predicted"/>
<evidence type="ECO:0000313" key="1">
    <source>
        <dbReference type="EMBL" id="VAW71423.1"/>
    </source>
</evidence>